<reference evidence="1" key="1">
    <citation type="submission" date="2014-09" db="EMBL/GenBank/DDBJ databases">
        <title>Genome sequence of the luminous mushroom Mycena chlorophos for searching fungal bioluminescence genes.</title>
        <authorList>
            <person name="Tanaka Y."/>
            <person name="Kasuga D."/>
            <person name="Oba Y."/>
            <person name="Hase S."/>
            <person name="Sato K."/>
            <person name="Oba Y."/>
            <person name="Sakakibara Y."/>
        </authorList>
    </citation>
    <scope>NUCLEOTIDE SEQUENCE</scope>
</reference>
<name>A0ABQ0LT08_MYCCL</name>
<organism evidence="1 2">
    <name type="scientific">Mycena chlorophos</name>
    <name type="common">Agaric fungus</name>
    <name type="synonym">Agaricus chlorophos</name>
    <dbReference type="NCBI Taxonomy" id="658473"/>
    <lineage>
        <taxon>Eukaryota</taxon>
        <taxon>Fungi</taxon>
        <taxon>Dikarya</taxon>
        <taxon>Basidiomycota</taxon>
        <taxon>Agaricomycotina</taxon>
        <taxon>Agaricomycetes</taxon>
        <taxon>Agaricomycetidae</taxon>
        <taxon>Agaricales</taxon>
        <taxon>Marasmiineae</taxon>
        <taxon>Mycenaceae</taxon>
        <taxon>Mycena</taxon>
    </lineage>
</organism>
<protein>
    <recommendedName>
        <fullName evidence="3">SprT-like domain-containing protein</fullName>
    </recommendedName>
</protein>
<dbReference type="EMBL" id="DF848546">
    <property type="protein sequence ID" value="GAT54216.1"/>
    <property type="molecule type" value="Genomic_DNA"/>
</dbReference>
<sequence length="289" mass="33414">MRIICEDISKSNKFSTTNRIFSATLSALEKNYALKCVDVVLRNIWRNLNSDPASARHLADNYFPTNEILRALFNARRCTVKVVRGLEEYSQPTEGHCHLCRWACAPNDPKDDEWLRQMSVCVDERLALACEEGLQGEATCLMSAIATHELMHVVHFLLFPPAVCGIWKSEEWGWDIEMLIFGGTLGIFWSEQGNFSTVHHLYMDRRIRLVTKRHEIRTDEAKLFVEELLETCRFPRSILFSEEEMPFRIPRLFSARGFYPDESLEESSEVRLEIKGLFASRVGADRVFD</sequence>
<evidence type="ECO:0008006" key="3">
    <source>
        <dbReference type="Google" id="ProtNLM"/>
    </source>
</evidence>
<evidence type="ECO:0000313" key="1">
    <source>
        <dbReference type="EMBL" id="GAT54216.1"/>
    </source>
</evidence>
<evidence type="ECO:0000313" key="2">
    <source>
        <dbReference type="Proteomes" id="UP000815677"/>
    </source>
</evidence>
<keyword evidence="2" id="KW-1185">Reference proteome</keyword>
<gene>
    <name evidence="1" type="ORF">MCHLO_11089</name>
</gene>
<accession>A0ABQ0LT08</accession>
<proteinExistence type="predicted"/>
<dbReference type="Proteomes" id="UP000815677">
    <property type="component" value="Unassembled WGS sequence"/>
</dbReference>